<dbReference type="PANTHER" id="PTHR10851:SF0">
    <property type="entry name" value="PYRIDOXINE-5'-PHOSPHATE OXIDASE"/>
    <property type="match status" value="1"/>
</dbReference>
<comment type="pathway">
    <text evidence="7">Cofactor metabolism; pyridoxal 5'-phosphate salvage; pyridoxal 5'-phosphate from pyridoxamine 5'-phosphate: step 1/1.</text>
</comment>
<comment type="pathway">
    <text evidence="7">Cofactor metabolism; pyridoxal 5'-phosphate salvage; pyridoxal 5'-phosphate from pyridoxine 5'-phosphate: step 1/1.</text>
</comment>
<evidence type="ECO:0000256" key="5">
    <source>
        <dbReference type="ARBA" id="ARBA00023002"/>
    </source>
</evidence>
<evidence type="ECO:0000256" key="4">
    <source>
        <dbReference type="ARBA" id="ARBA00022643"/>
    </source>
</evidence>
<feature type="binding site" evidence="7 9">
    <location>
        <begin position="60"/>
        <end position="65"/>
    </location>
    <ligand>
        <name>FMN</name>
        <dbReference type="ChEBI" id="CHEBI:58210"/>
    </ligand>
</feature>
<dbReference type="NCBIfam" id="TIGR00558">
    <property type="entry name" value="pdxH"/>
    <property type="match status" value="1"/>
</dbReference>
<evidence type="ECO:0000256" key="3">
    <source>
        <dbReference type="ARBA" id="ARBA00022630"/>
    </source>
</evidence>
<comment type="catalytic activity">
    <reaction evidence="7">
        <text>pyridoxamine 5'-phosphate + O2 + H2O = pyridoxal 5'-phosphate + H2O2 + NH4(+)</text>
        <dbReference type="Rhea" id="RHEA:15817"/>
        <dbReference type="ChEBI" id="CHEBI:15377"/>
        <dbReference type="ChEBI" id="CHEBI:15379"/>
        <dbReference type="ChEBI" id="CHEBI:16240"/>
        <dbReference type="ChEBI" id="CHEBI:28938"/>
        <dbReference type="ChEBI" id="CHEBI:58451"/>
        <dbReference type="ChEBI" id="CHEBI:597326"/>
        <dbReference type="EC" id="1.4.3.5"/>
    </reaction>
</comment>
<feature type="domain" description="Pyridoxine 5'-phosphate oxidase dimerisation C-terminal" evidence="11">
    <location>
        <begin position="170"/>
        <end position="210"/>
    </location>
</feature>
<dbReference type="PIRSF" id="PIRSF000190">
    <property type="entry name" value="Pyd_amn-ph_oxd"/>
    <property type="match status" value="1"/>
</dbReference>
<dbReference type="SUPFAM" id="SSF50475">
    <property type="entry name" value="FMN-binding split barrel"/>
    <property type="match status" value="1"/>
</dbReference>
<dbReference type="Gene3D" id="2.30.110.10">
    <property type="entry name" value="Electron Transport, Fmn-binding Protein, Chain A"/>
    <property type="match status" value="1"/>
</dbReference>
<dbReference type="InterPro" id="IPR012349">
    <property type="entry name" value="Split_barrel_FMN-bd"/>
</dbReference>
<feature type="binding site" evidence="7 9">
    <location>
        <begin position="138"/>
        <end position="139"/>
    </location>
    <ligand>
        <name>FMN</name>
        <dbReference type="ChEBI" id="CHEBI:58210"/>
    </ligand>
</feature>
<feature type="binding site" evidence="7 9">
    <location>
        <position position="103"/>
    </location>
    <ligand>
        <name>FMN</name>
        <dbReference type="ChEBI" id="CHEBI:58210"/>
    </ligand>
</feature>
<dbReference type="FunFam" id="2.30.110.10:FF:000020">
    <property type="entry name" value="PNPO isoform 11"/>
    <property type="match status" value="1"/>
</dbReference>
<dbReference type="EC" id="1.4.3.5" evidence="7"/>
<comment type="cofactor">
    <cofactor evidence="7 9">
        <name>FMN</name>
        <dbReference type="ChEBI" id="CHEBI:58210"/>
    </cofactor>
    <text evidence="7 9">Binds 1 FMN per subunit.</text>
</comment>
<dbReference type="GO" id="GO:0010181">
    <property type="term" value="F:FMN binding"/>
    <property type="evidence" value="ECO:0007669"/>
    <property type="project" value="UniProtKB-UniRule"/>
</dbReference>
<dbReference type="GO" id="GO:0004733">
    <property type="term" value="F:pyridoxamine phosphate oxidase activity"/>
    <property type="evidence" value="ECO:0007669"/>
    <property type="project" value="UniProtKB-UniRule"/>
</dbReference>
<dbReference type="Pfam" id="PF01243">
    <property type="entry name" value="PNPOx_N"/>
    <property type="match status" value="1"/>
</dbReference>
<dbReference type="Proteomes" id="UP000245468">
    <property type="component" value="Chromosome"/>
</dbReference>
<dbReference type="GO" id="GO:0008615">
    <property type="term" value="P:pyridoxine biosynthetic process"/>
    <property type="evidence" value="ECO:0007669"/>
    <property type="project" value="UniProtKB-UniRule"/>
</dbReference>
<comment type="subunit">
    <text evidence="2 7">Homodimer.</text>
</comment>
<feature type="binding site" evidence="7 8">
    <location>
        <position position="129"/>
    </location>
    <ligand>
        <name>substrate</name>
    </ligand>
</feature>
<feature type="binding site" evidence="7 9">
    <location>
        <begin position="74"/>
        <end position="75"/>
    </location>
    <ligand>
        <name>FMN</name>
        <dbReference type="ChEBI" id="CHEBI:58210"/>
    </ligand>
</feature>
<evidence type="ECO:0000256" key="7">
    <source>
        <dbReference type="HAMAP-Rule" id="MF_01629"/>
    </source>
</evidence>
<keyword evidence="3 7" id="KW-0285">Flavoprotein</keyword>
<dbReference type="InterPro" id="IPR000659">
    <property type="entry name" value="Pyridox_Oxase"/>
</dbReference>
<sequence>MNLAALRENYQKGELLESKVHPDPLEQFKIWFKEAQNAEIAEPNAMFLSTLGKDMRPSGRIVLLKYVDRGFSFFTNYFSRKGHDIAHHNKASITFFWGELERQVRIEGHVEKVDDNLSMEYFQSRPRASQIGAWVSEQSAKIPHREFLEARFKELEKQYEGQDIPKPAHWGGYELIPDYIEFWQGRPSRLHDRVVYELINGNWERYRIAP</sequence>
<dbReference type="OrthoDB" id="9780392at2"/>
<evidence type="ECO:0000313" key="13">
    <source>
        <dbReference type="Proteomes" id="UP000245468"/>
    </source>
</evidence>
<evidence type="ECO:0000256" key="2">
    <source>
        <dbReference type="ARBA" id="ARBA00011738"/>
    </source>
</evidence>
<dbReference type="InterPro" id="IPR019576">
    <property type="entry name" value="Pyridoxamine_oxidase_dimer_C"/>
</dbReference>
<feature type="domain" description="Pyridoxamine 5'-phosphate oxidase N-terminal" evidence="10">
    <location>
        <begin position="32"/>
        <end position="157"/>
    </location>
</feature>
<evidence type="ECO:0000256" key="8">
    <source>
        <dbReference type="PIRSR" id="PIRSR000190-1"/>
    </source>
</evidence>
<proteinExistence type="inferred from homology"/>
<feature type="binding site" evidence="7 9">
    <location>
        <position position="183"/>
    </location>
    <ligand>
        <name>FMN</name>
        <dbReference type="ChEBI" id="CHEBI:58210"/>
    </ligand>
</feature>
<keyword evidence="5 7" id="KW-0560">Oxidoreductase</keyword>
<feature type="binding site" evidence="7 8">
    <location>
        <position position="121"/>
    </location>
    <ligand>
        <name>substrate</name>
    </ligand>
</feature>
<dbReference type="HAMAP" id="MF_01629">
    <property type="entry name" value="PdxH"/>
    <property type="match status" value="1"/>
</dbReference>
<comment type="function">
    <text evidence="7">Catalyzes the oxidation of either pyridoxine 5'-phosphate (PNP) or pyridoxamine 5'-phosphate (PMP) into pyridoxal 5'-phosphate (PLP).</text>
</comment>
<feature type="binding site" evidence="8">
    <location>
        <begin position="7"/>
        <end position="10"/>
    </location>
    <ligand>
        <name>substrate</name>
    </ligand>
</feature>
<evidence type="ECO:0000256" key="9">
    <source>
        <dbReference type="PIRSR" id="PIRSR000190-2"/>
    </source>
</evidence>
<dbReference type="Pfam" id="PF10590">
    <property type="entry name" value="PNP_phzG_C"/>
    <property type="match status" value="1"/>
</dbReference>
<comment type="catalytic activity">
    <reaction evidence="7">
        <text>pyridoxine 5'-phosphate + O2 = pyridoxal 5'-phosphate + H2O2</text>
        <dbReference type="Rhea" id="RHEA:15149"/>
        <dbReference type="ChEBI" id="CHEBI:15379"/>
        <dbReference type="ChEBI" id="CHEBI:16240"/>
        <dbReference type="ChEBI" id="CHEBI:58589"/>
        <dbReference type="ChEBI" id="CHEBI:597326"/>
        <dbReference type="EC" id="1.4.3.5"/>
    </reaction>
</comment>
<reference evidence="13" key="1">
    <citation type="submission" date="2018-05" db="EMBL/GenBank/DDBJ databases">
        <title>Pseudarcicella sp. HME7025 Genome sequencing and assembly.</title>
        <authorList>
            <person name="Kim H."/>
            <person name="Kang H."/>
            <person name="Joh K."/>
        </authorList>
    </citation>
    <scope>NUCLEOTIDE SEQUENCE [LARGE SCALE GENOMIC DNA]</scope>
    <source>
        <strain evidence="13">HME7025</strain>
    </source>
</reference>
<dbReference type="NCBIfam" id="NF004231">
    <property type="entry name" value="PRK05679.1"/>
    <property type="match status" value="1"/>
</dbReference>
<evidence type="ECO:0000313" key="12">
    <source>
        <dbReference type="EMBL" id="AWL08965.1"/>
    </source>
</evidence>
<feature type="binding site" evidence="7 8">
    <location>
        <position position="65"/>
    </location>
    <ligand>
        <name>substrate</name>
    </ligand>
</feature>
<evidence type="ECO:0000256" key="6">
    <source>
        <dbReference type="ARBA" id="ARBA00023096"/>
    </source>
</evidence>
<dbReference type="PROSITE" id="PS01064">
    <property type="entry name" value="PYRIDOX_OXIDASE"/>
    <property type="match status" value="1"/>
</dbReference>
<keyword evidence="4 7" id="KW-0288">FMN</keyword>
<dbReference type="InterPro" id="IPR011576">
    <property type="entry name" value="Pyridox_Oxase_N"/>
</dbReference>
<dbReference type="InterPro" id="IPR019740">
    <property type="entry name" value="Pyridox_Oxase_CS"/>
</dbReference>
<dbReference type="EMBL" id="CP029346">
    <property type="protein sequence ID" value="AWL08965.1"/>
    <property type="molecule type" value="Genomic_DNA"/>
</dbReference>
<organism evidence="12 13">
    <name type="scientific">Aquirufa nivalisilvae</name>
    <dbReference type="NCBI Taxonomy" id="2516557"/>
    <lineage>
        <taxon>Bacteria</taxon>
        <taxon>Pseudomonadati</taxon>
        <taxon>Bacteroidota</taxon>
        <taxon>Cytophagia</taxon>
        <taxon>Cytophagales</taxon>
        <taxon>Flectobacillaceae</taxon>
        <taxon>Aquirufa</taxon>
    </lineage>
</organism>
<gene>
    <name evidence="7 12" type="primary">pdxH</name>
    <name evidence="12" type="ORF">HME7025_01102</name>
</gene>
<feature type="binding site" evidence="7 9">
    <location>
        <position position="80"/>
    </location>
    <ligand>
        <name>FMN</name>
        <dbReference type="ChEBI" id="CHEBI:58210"/>
    </ligand>
</feature>
<feature type="binding site" evidence="7 9">
    <location>
        <position position="81"/>
    </location>
    <ligand>
        <name>FMN</name>
        <dbReference type="ChEBI" id="CHEBI:58210"/>
    </ligand>
</feature>
<evidence type="ECO:0000256" key="1">
    <source>
        <dbReference type="ARBA" id="ARBA00007301"/>
    </source>
</evidence>
<name>A0A2S2DUB4_9BACT</name>
<feature type="binding site" evidence="7 8">
    <location>
        <position position="125"/>
    </location>
    <ligand>
        <name>substrate</name>
    </ligand>
</feature>
<keyword evidence="6 7" id="KW-0664">Pyridoxine biosynthesis</keyword>
<dbReference type="UniPathway" id="UPA01068">
    <property type="reaction ID" value="UER00304"/>
</dbReference>
<dbReference type="AlphaFoldDB" id="A0A2S2DUB4"/>
<evidence type="ECO:0000259" key="11">
    <source>
        <dbReference type="Pfam" id="PF10590"/>
    </source>
</evidence>
<evidence type="ECO:0000259" key="10">
    <source>
        <dbReference type="Pfam" id="PF01243"/>
    </source>
</evidence>
<dbReference type="RefSeq" id="WP_109322678.1">
    <property type="nucleotide sequence ID" value="NZ_CP029346.1"/>
</dbReference>
<protein>
    <recommendedName>
        <fullName evidence="7">Pyridoxine/pyridoxamine 5'-phosphate oxidase</fullName>
        <ecNumber evidence="7">1.4.3.5</ecNumber>
    </recommendedName>
    <alternativeName>
        <fullName evidence="7">PNP/PMP oxidase</fullName>
        <shortName evidence="7">PNPOx</shortName>
    </alternativeName>
    <alternativeName>
        <fullName evidence="7">Pyridoxal 5'-phosphate synthase</fullName>
    </alternativeName>
</protein>
<accession>A0A2S2DUB4</accession>
<dbReference type="PANTHER" id="PTHR10851">
    <property type="entry name" value="PYRIDOXINE-5-PHOSPHATE OXIDASE"/>
    <property type="match status" value="1"/>
</dbReference>
<feature type="binding site" evidence="7 9">
    <location>
        <position position="193"/>
    </location>
    <ligand>
        <name>FMN</name>
        <dbReference type="ChEBI" id="CHEBI:58210"/>
    </ligand>
</feature>
<dbReference type="KEGG" id="psez:HME7025_01102"/>
<feature type="binding site" evidence="7 8">
    <location>
        <begin position="189"/>
        <end position="191"/>
    </location>
    <ligand>
        <name>substrate</name>
    </ligand>
</feature>
<keyword evidence="13" id="KW-1185">Reference proteome</keyword>
<comment type="similarity">
    <text evidence="1 7">Belongs to the pyridoxamine 5'-phosphate oxidase family.</text>
</comment>